<dbReference type="Gene3D" id="3.40.640.10">
    <property type="entry name" value="Type I PLP-dependent aspartate aminotransferase-like (Major domain)"/>
    <property type="match status" value="1"/>
</dbReference>
<evidence type="ECO:0000313" key="5">
    <source>
        <dbReference type="Proteomes" id="UP001524383"/>
    </source>
</evidence>
<dbReference type="InterPro" id="IPR015422">
    <property type="entry name" value="PyrdxlP-dep_Trfase_small"/>
</dbReference>
<dbReference type="CDD" id="cd00609">
    <property type="entry name" value="AAT_like"/>
    <property type="match status" value="1"/>
</dbReference>
<feature type="domain" description="Aminotransferase class I/classII large" evidence="3">
    <location>
        <begin position="55"/>
        <end position="330"/>
    </location>
</feature>
<dbReference type="InterPro" id="IPR015421">
    <property type="entry name" value="PyrdxlP-dep_Trfase_major"/>
</dbReference>
<keyword evidence="5" id="KW-1185">Reference proteome</keyword>
<evidence type="ECO:0000313" key="4">
    <source>
        <dbReference type="EMBL" id="MCQ1538935.1"/>
    </source>
</evidence>
<proteinExistence type="predicted"/>
<dbReference type="GO" id="GO:0008483">
    <property type="term" value="F:transaminase activity"/>
    <property type="evidence" value="ECO:0007669"/>
    <property type="project" value="UniProtKB-KW"/>
</dbReference>
<evidence type="ECO:0000256" key="2">
    <source>
        <dbReference type="ARBA" id="ARBA00022898"/>
    </source>
</evidence>
<dbReference type="SUPFAM" id="SSF53383">
    <property type="entry name" value="PLP-dependent transferases"/>
    <property type="match status" value="1"/>
</dbReference>
<keyword evidence="4" id="KW-0032">Aminotransferase</keyword>
<dbReference type="PANTHER" id="PTHR42885">
    <property type="entry name" value="HISTIDINOL-PHOSPHATE AMINOTRANSFERASE-RELATED"/>
    <property type="match status" value="1"/>
</dbReference>
<evidence type="ECO:0000259" key="3">
    <source>
        <dbReference type="Pfam" id="PF00155"/>
    </source>
</evidence>
<keyword evidence="4" id="KW-0808">Transferase</keyword>
<keyword evidence="2" id="KW-0663">Pyridoxal phosphate</keyword>
<dbReference type="InterPro" id="IPR004839">
    <property type="entry name" value="Aminotransferase_I/II_large"/>
</dbReference>
<comment type="caution">
    <text evidence="4">The sequence shown here is derived from an EMBL/GenBank/DDBJ whole genome shotgun (WGS) entry which is preliminary data.</text>
</comment>
<reference evidence="4 5" key="1">
    <citation type="submission" date="2019-08" db="EMBL/GenBank/DDBJ databases">
        <authorList>
            <person name="Chen S.-C."/>
            <person name="Lai M.-C."/>
            <person name="You Y.-T."/>
        </authorList>
    </citation>
    <scope>NUCLEOTIDE SEQUENCE [LARGE SCALE GENOMIC DNA]</scope>
    <source>
        <strain evidence="4 5">P2F9704a</strain>
    </source>
</reference>
<dbReference type="InterPro" id="IPR015424">
    <property type="entry name" value="PyrdxlP-dep_Trfase"/>
</dbReference>
<evidence type="ECO:0000256" key="1">
    <source>
        <dbReference type="ARBA" id="ARBA00001933"/>
    </source>
</evidence>
<name>A0ABD4TNT1_9EURY</name>
<dbReference type="EMBL" id="VOTZ01000016">
    <property type="protein sequence ID" value="MCQ1538935.1"/>
    <property type="molecule type" value="Genomic_DNA"/>
</dbReference>
<dbReference type="RefSeq" id="WP_255332893.1">
    <property type="nucleotide sequence ID" value="NZ_VOTZ01000016.1"/>
</dbReference>
<dbReference type="Pfam" id="PF00155">
    <property type="entry name" value="Aminotran_1_2"/>
    <property type="match status" value="1"/>
</dbReference>
<dbReference type="AlphaFoldDB" id="A0ABD4TNT1"/>
<comment type="cofactor">
    <cofactor evidence="1">
        <name>pyridoxal 5'-phosphate</name>
        <dbReference type="ChEBI" id="CHEBI:597326"/>
    </cofactor>
</comment>
<dbReference type="Gene3D" id="3.90.1150.10">
    <property type="entry name" value="Aspartate Aminotransferase, domain 1"/>
    <property type="match status" value="1"/>
</dbReference>
<gene>
    <name evidence="4" type="ORF">FTO68_08065</name>
</gene>
<dbReference type="PANTHER" id="PTHR42885:SF1">
    <property type="entry name" value="THREONINE-PHOSPHATE DECARBOXYLASE"/>
    <property type="match status" value="1"/>
</dbReference>
<protein>
    <submittedName>
        <fullName evidence="4">Pyridoxal phosphate-dependent class II aminotransferase</fullName>
    </submittedName>
</protein>
<sequence length="335" mass="37553">MKIKRMPKRQMHGGIIRKLRKQKSRNGILDFSASMNPFPPHVEWRPEDCDLGDYPDDTYSDLKEAIGSVYSRDPDEITVGNGSVELIRIFAQVMAPPGTTAFIERSTFGEYAQSVRLAGGSVTDNPHERVNIRYLCNPNNPTGTLLTKHVIVNLLDTCREEGSSLFLDEAFIDLSDPKESLVNHRDPDLFILRSLTKAFSVPGIRFGFGFGDPELIEAIELTRPPWTVNRYAEIYTIEAIRHIPDLEESRRKIAIERDFLTKSIRSIGLAPHSSSANYILIDAGMNSSDLTSALLNEGILVRDCRSFGLPESIRVAVRSHEENRILIEALSICAP</sequence>
<organism evidence="4 5">
    <name type="scientific">Methanocalculus taiwanensis</name>
    <dbReference type="NCBI Taxonomy" id="106207"/>
    <lineage>
        <taxon>Archaea</taxon>
        <taxon>Methanobacteriati</taxon>
        <taxon>Methanobacteriota</taxon>
        <taxon>Stenosarchaea group</taxon>
        <taxon>Methanomicrobia</taxon>
        <taxon>Methanomicrobiales</taxon>
        <taxon>Methanocalculaceae</taxon>
        <taxon>Methanocalculus</taxon>
    </lineage>
</organism>
<accession>A0ABD4TNT1</accession>
<dbReference type="Proteomes" id="UP001524383">
    <property type="component" value="Unassembled WGS sequence"/>
</dbReference>